<keyword evidence="2" id="KW-1185">Reference proteome</keyword>
<name>A0A5C5Z378_9BACT</name>
<gene>
    <name evidence="1" type="ORF">CA13_25100</name>
</gene>
<sequence length="337" mass="40140">MPSDLSKTTDDQLLDMRMCDLNLTIESTPLHARIEQLSDELATRGLKFRPHCWLSDDWYSPDDIPGIAIPFYLAHSRLMRLERKQLMEVEGGTQPWCMKILRHEAGHAIDTAFRIRRKARYHKLFGRPSKPYREFYQPTPSSRDYVLHLDMWYAQAHPLEDFAETFAVWLRPGSRWRTRYRDWPAIEKLEFVDEFMKSIQGKRPIVTSRRKVDPLNRLRKTLRTHYQRKREHYGVEYPSIYDADLRKLFSAELEHRRNQSAAAFLSRIRNELRTAVARWTGEYSYTIDQVIQEMIERCRELNLRLICSAEEAKRDSMILVAVRTTNFLHQGRHRVAM</sequence>
<organism evidence="1 2">
    <name type="scientific">Novipirellula herctigrandis</name>
    <dbReference type="NCBI Taxonomy" id="2527986"/>
    <lineage>
        <taxon>Bacteria</taxon>
        <taxon>Pseudomonadati</taxon>
        <taxon>Planctomycetota</taxon>
        <taxon>Planctomycetia</taxon>
        <taxon>Pirellulales</taxon>
        <taxon>Pirellulaceae</taxon>
        <taxon>Novipirellula</taxon>
    </lineage>
</organism>
<accession>A0A5C5Z378</accession>
<evidence type="ECO:0000313" key="2">
    <source>
        <dbReference type="Proteomes" id="UP000315010"/>
    </source>
</evidence>
<dbReference type="Proteomes" id="UP000315010">
    <property type="component" value="Unassembled WGS sequence"/>
</dbReference>
<dbReference type="RefSeq" id="WP_419194206.1">
    <property type="nucleotide sequence ID" value="NZ_SJPJ01000001.1"/>
</dbReference>
<reference evidence="1 2" key="1">
    <citation type="submission" date="2019-02" db="EMBL/GenBank/DDBJ databases">
        <title>Deep-cultivation of Planctomycetes and their phenomic and genomic characterization uncovers novel biology.</title>
        <authorList>
            <person name="Wiegand S."/>
            <person name="Jogler M."/>
            <person name="Boedeker C."/>
            <person name="Pinto D."/>
            <person name="Vollmers J."/>
            <person name="Rivas-Marin E."/>
            <person name="Kohn T."/>
            <person name="Peeters S.H."/>
            <person name="Heuer A."/>
            <person name="Rast P."/>
            <person name="Oberbeckmann S."/>
            <person name="Bunk B."/>
            <person name="Jeske O."/>
            <person name="Meyerdierks A."/>
            <person name="Storesund J.E."/>
            <person name="Kallscheuer N."/>
            <person name="Luecker S."/>
            <person name="Lage O.M."/>
            <person name="Pohl T."/>
            <person name="Merkel B.J."/>
            <person name="Hornburger P."/>
            <person name="Mueller R.-W."/>
            <person name="Bruemmer F."/>
            <person name="Labrenz M."/>
            <person name="Spormann A.M."/>
            <person name="Op Den Camp H."/>
            <person name="Overmann J."/>
            <person name="Amann R."/>
            <person name="Jetten M.S.M."/>
            <person name="Mascher T."/>
            <person name="Medema M.H."/>
            <person name="Devos D.P."/>
            <person name="Kaster A.-K."/>
            <person name="Ovreas L."/>
            <person name="Rohde M."/>
            <person name="Galperin M.Y."/>
            <person name="Jogler C."/>
        </authorList>
    </citation>
    <scope>NUCLEOTIDE SEQUENCE [LARGE SCALE GENOMIC DNA]</scope>
    <source>
        <strain evidence="1 2">CA13</strain>
    </source>
</reference>
<evidence type="ECO:0008006" key="3">
    <source>
        <dbReference type="Google" id="ProtNLM"/>
    </source>
</evidence>
<dbReference type="AlphaFoldDB" id="A0A5C5Z378"/>
<protein>
    <recommendedName>
        <fullName evidence="3">Zinc-binding metallo-peptidase</fullName>
    </recommendedName>
</protein>
<dbReference type="InterPro" id="IPR031321">
    <property type="entry name" value="UCP012641"/>
</dbReference>
<dbReference type="EMBL" id="SJPJ01000001">
    <property type="protein sequence ID" value="TWT81063.1"/>
    <property type="molecule type" value="Genomic_DNA"/>
</dbReference>
<evidence type="ECO:0000313" key="1">
    <source>
        <dbReference type="EMBL" id="TWT81063.1"/>
    </source>
</evidence>
<dbReference type="Pfam" id="PF15887">
    <property type="entry name" value="Peptidase_Mx"/>
    <property type="match status" value="1"/>
</dbReference>
<comment type="caution">
    <text evidence="1">The sequence shown here is derived from an EMBL/GenBank/DDBJ whole genome shotgun (WGS) entry which is preliminary data.</text>
</comment>
<proteinExistence type="predicted"/>